<accession>C0L7K7</accession>
<evidence type="ECO:0000313" key="2">
    <source>
        <dbReference type="EMBL" id="ACN39569.1"/>
    </source>
</evidence>
<proteinExistence type="evidence at transcript level"/>
<keyword evidence="2" id="KW-0675">Receptor</keyword>
<name>C0L7K7_ASTMX</name>
<feature type="compositionally biased region" description="Basic and acidic residues" evidence="1">
    <location>
        <begin position="35"/>
        <end position="44"/>
    </location>
</feature>
<gene>
    <name evidence="2" type="primary">Mc1r</name>
</gene>
<dbReference type="EMBL" id="FJ665984">
    <property type="protein sequence ID" value="ACN39569.1"/>
    <property type="molecule type" value="mRNA"/>
</dbReference>
<reference evidence="2" key="1">
    <citation type="journal article" date="2009" name="PLoS Genet.">
        <title>A novel role for Mc1r in the parallel evolution of depigmentation in independent populations of the cavefish Astyanax mexicanus.</title>
        <authorList>
            <person name="Gross J.B."/>
            <person name="Borowsky R."/>
            <person name="Tabin C.J."/>
        </authorList>
    </citation>
    <scope>NUCLEOTIDE SEQUENCE</scope>
</reference>
<organism evidence="2">
    <name type="scientific">Astyanax mexicanus</name>
    <name type="common">Blind cave fish</name>
    <name type="synonym">Astyanax fasciatus mexicanus</name>
    <dbReference type="NCBI Taxonomy" id="7994"/>
    <lineage>
        <taxon>Eukaryota</taxon>
        <taxon>Metazoa</taxon>
        <taxon>Chordata</taxon>
        <taxon>Craniata</taxon>
        <taxon>Vertebrata</taxon>
        <taxon>Euteleostomi</taxon>
        <taxon>Actinopterygii</taxon>
        <taxon>Neopterygii</taxon>
        <taxon>Teleostei</taxon>
        <taxon>Ostariophysi</taxon>
        <taxon>Characiformes</taxon>
        <taxon>Characoidei</taxon>
        <taxon>Acestrorhamphidae</taxon>
        <taxon>Acestrorhamphinae</taxon>
        <taxon>Astyanax</taxon>
    </lineage>
</organism>
<feature type="region of interest" description="Disordered" evidence="1">
    <location>
        <begin position="1"/>
        <end position="73"/>
    </location>
</feature>
<evidence type="ECO:0000256" key="1">
    <source>
        <dbReference type="SAM" id="MobiDB-lite"/>
    </source>
</evidence>
<sequence length="104" mass="11098">MNNTLHHFGAQSPGAVGSPFARQRLPERVSGGYECHGHRTDHDPTGALPNAGPHQPGGEHPGGGGHREEQEPALAHVLLHLLPGCVRHASEREQCGRDYVHAAD</sequence>
<dbReference type="AlphaFoldDB" id="C0L7K7"/>
<protein>
    <submittedName>
        <fullName evidence="2">Mutant melanocortin receptor 1</fullName>
    </submittedName>
</protein>